<organism evidence="1">
    <name type="scientific">Raoultella planticola</name>
    <name type="common">Klebsiella planticola</name>
    <dbReference type="NCBI Taxonomy" id="575"/>
    <lineage>
        <taxon>Bacteria</taxon>
        <taxon>Pseudomonadati</taxon>
        <taxon>Pseudomonadota</taxon>
        <taxon>Gammaproteobacteria</taxon>
        <taxon>Enterobacterales</taxon>
        <taxon>Enterobacteriaceae</taxon>
        <taxon>Klebsiella/Raoultella group</taxon>
        <taxon>Raoultella</taxon>
    </lineage>
</organism>
<keyword evidence="1" id="KW-0614">Plasmid</keyword>
<gene>
    <name evidence="1" type="ORF">pKpNDM1_00108</name>
</gene>
<dbReference type="EMBL" id="JX515588">
    <property type="protein sequence ID" value="AGO89023.1"/>
    <property type="molecule type" value="Genomic_DNA"/>
</dbReference>
<protein>
    <submittedName>
        <fullName evidence="1">Uncharacterized protein</fullName>
    </submittedName>
</protein>
<proteinExistence type="predicted"/>
<reference evidence="1" key="1">
    <citation type="journal article" date="2014" name="PLoS ONE">
        <title>Sequential Isolation in a Patient of Raoultella planticola and Escherichia coli Bearing a Novel ISCR1 Element Carrying blaNDM-1.</title>
        <authorList>
            <person name="Li J."/>
            <person name="Lan R."/>
            <person name="Xiong Y."/>
            <person name="Ye C."/>
            <person name="Yuan M."/>
            <person name="Liu X."/>
            <person name="Chen X."/>
            <person name="Yu D."/>
            <person name="Liu B."/>
            <person name="Lin W."/>
            <person name="Bai X."/>
            <person name="Wang Y."/>
            <person name="Sun Q."/>
            <person name="Wang Y."/>
            <person name="Zhao H."/>
            <person name="Meng Q."/>
            <person name="Chen Q."/>
            <person name="Zhao A."/>
            <person name="Xu J."/>
        </authorList>
    </citation>
    <scope>NUCLEOTIDE SEQUENCE</scope>
    <source>
        <strain evidence="1">KpNDM1</strain>
        <plasmid evidence="1">pKpNDM1</plasmid>
    </source>
</reference>
<accession>W8CT83</accession>
<dbReference type="AlphaFoldDB" id="W8CT83"/>
<geneLocation type="plasmid" evidence="1">
    <name>pKpNDM1</name>
</geneLocation>
<name>W8CT83_RAOPL</name>
<evidence type="ECO:0000313" key="1">
    <source>
        <dbReference type="EMBL" id="AGO89023.1"/>
    </source>
</evidence>
<sequence>MSGYDRRRFLSDWGNNKYPGKGLYSVKDIDMHLAHAYNE</sequence>